<keyword evidence="1" id="KW-1133">Transmembrane helix</keyword>
<sequence>MADLSERQGAVIIGFIWAFTIIAAVTAGLRLYHITNYGMGKQDWILSKDEFADVLKWDYFSR</sequence>
<keyword evidence="1" id="KW-0812">Transmembrane</keyword>
<dbReference type="AlphaFoldDB" id="A0A423VNA7"/>
<evidence type="ECO:0000313" key="2">
    <source>
        <dbReference type="EMBL" id="ROV92484.1"/>
    </source>
</evidence>
<keyword evidence="3" id="KW-1185">Reference proteome</keyword>
<accession>A0A423VNA7</accession>
<organism evidence="2 3">
    <name type="scientific">Cytospora chrysosperma</name>
    <name type="common">Cytospora canker fungus</name>
    <name type="synonym">Sphaeria chrysosperma</name>
    <dbReference type="NCBI Taxonomy" id="252740"/>
    <lineage>
        <taxon>Eukaryota</taxon>
        <taxon>Fungi</taxon>
        <taxon>Dikarya</taxon>
        <taxon>Ascomycota</taxon>
        <taxon>Pezizomycotina</taxon>
        <taxon>Sordariomycetes</taxon>
        <taxon>Sordariomycetidae</taxon>
        <taxon>Diaporthales</taxon>
        <taxon>Cytosporaceae</taxon>
        <taxon>Cytospora</taxon>
    </lineage>
</organism>
<evidence type="ECO:0000256" key="1">
    <source>
        <dbReference type="SAM" id="Phobius"/>
    </source>
</evidence>
<dbReference type="Proteomes" id="UP000284375">
    <property type="component" value="Unassembled WGS sequence"/>
</dbReference>
<comment type="caution">
    <text evidence="2">The sequence shown here is derived from an EMBL/GenBank/DDBJ whole genome shotgun (WGS) entry which is preliminary data.</text>
</comment>
<dbReference type="EMBL" id="LJZO01000037">
    <property type="protein sequence ID" value="ROV92484.1"/>
    <property type="molecule type" value="Genomic_DNA"/>
</dbReference>
<evidence type="ECO:0000313" key="3">
    <source>
        <dbReference type="Proteomes" id="UP000284375"/>
    </source>
</evidence>
<feature type="transmembrane region" description="Helical" evidence="1">
    <location>
        <begin position="12"/>
        <end position="32"/>
    </location>
</feature>
<proteinExistence type="predicted"/>
<gene>
    <name evidence="2" type="ORF">VSDG_06724</name>
</gene>
<name>A0A423VNA7_CYTCH</name>
<keyword evidence="1" id="KW-0472">Membrane</keyword>
<reference evidence="2 3" key="1">
    <citation type="submission" date="2015-09" db="EMBL/GenBank/DDBJ databases">
        <title>Host preference determinants of Valsa canker pathogens revealed by comparative genomics.</title>
        <authorList>
            <person name="Yin Z."/>
            <person name="Huang L."/>
        </authorList>
    </citation>
    <scope>NUCLEOTIDE SEQUENCE [LARGE SCALE GENOMIC DNA]</scope>
    <source>
        <strain evidence="2 3">YSFL</strain>
    </source>
</reference>
<protein>
    <submittedName>
        <fullName evidence="2">Uncharacterized protein</fullName>
    </submittedName>
</protein>